<dbReference type="PANTHER" id="PTHR45348:SF6">
    <property type="entry name" value="TRANS-ENOYL REDUCTASE APDC"/>
    <property type="match status" value="1"/>
</dbReference>
<dbReference type="InterPro" id="IPR013154">
    <property type="entry name" value="ADH-like_N"/>
</dbReference>
<dbReference type="Gene3D" id="3.40.50.720">
    <property type="entry name" value="NAD(P)-binding Rossmann-like Domain"/>
    <property type="match status" value="1"/>
</dbReference>
<dbReference type="EMBL" id="ML736739">
    <property type="protein sequence ID" value="KAE8409627.1"/>
    <property type="molecule type" value="Genomic_DNA"/>
</dbReference>
<sequence>MVLEVVDWTAHPGDSPCRFALNPVDWKSVDLSPSPDATWGTDFSGEVVAVGGACQSHFAVGDSVYGAAFGNNPEDATQGAFAEYVAIPGELVYKIPPEMSFQQAATVGTGLATASLTLYQTLGLSWPNQPVQDAQYVLVYGGGTASGCYVRLHPRHFPDHQALEILQNIIPAMDAESRIVIDDGVPPEKGARWAETGTDICIMSALGSKARTQRQWEELAAKAGLQLQALYQNTWPVVNAAMMFGLQ</sequence>
<comment type="similarity">
    <text evidence="1">Belongs to the zinc-containing alcohol dehydrogenase family.</text>
</comment>
<dbReference type="Gene3D" id="3.40.50.150">
    <property type="entry name" value="Vaccinia Virus protein VP39"/>
    <property type="match status" value="1"/>
</dbReference>
<evidence type="ECO:0000256" key="2">
    <source>
        <dbReference type="ARBA" id="ARBA00022741"/>
    </source>
</evidence>
<name>A0A5N6I9J3_9EURO</name>
<dbReference type="InterPro" id="IPR029063">
    <property type="entry name" value="SAM-dependent_MTases_sf"/>
</dbReference>
<evidence type="ECO:0000256" key="3">
    <source>
        <dbReference type="ARBA" id="ARBA00022857"/>
    </source>
</evidence>
<gene>
    <name evidence="6" type="ORF">BDV37DRAFT_277967</name>
</gene>
<keyword evidence="3" id="KW-0521">NADP</keyword>
<evidence type="ECO:0000259" key="5">
    <source>
        <dbReference type="Pfam" id="PF08240"/>
    </source>
</evidence>
<keyword evidence="4" id="KW-0560">Oxidoreductase</keyword>
<dbReference type="SUPFAM" id="SSF50129">
    <property type="entry name" value="GroES-like"/>
    <property type="match status" value="1"/>
</dbReference>
<dbReference type="OrthoDB" id="48317at2759"/>
<dbReference type="GeneID" id="43670604"/>
<accession>A0A5N6I9J3</accession>
<evidence type="ECO:0000313" key="7">
    <source>
        <dbReference type="Proteomes" id="UP000325579"/>
    </source>
</evidence>
<proteinExistence type="inferred from homology"/>
<reference evidence="6 7" key="1">
    <citation type="submission" date="2019-04" db="EMBL/GenBank/DDBJ databases">
        <authorList>
            <consortium name="DOE Joint Genome Institute"/>
            <person name="Mondo S."/>
            <person name="Kjaerbolling I."/>
            <person name="Vesth T."/>
            <person name="Frisvad J.C."/>
            <person name="Nybo J.L."/>
            <person name="Theobald S."/>
            <person name="Kildgaard S."/>
            <person name="Isbrandt T."/>
            <person name="Kuo A."/>
            <person name="Sato A."/>
            <person name="Lyhne E.K."/>
            <person name="Kogle M.E."/>
            <person name="Wiebenga A."/>
            <person name="Kun R.S."/>
            <person name="Lubbers R.J."/>
            <person name="Makela M.R."/>
            <person name="Barry K."/>
            <person name="Chovatia M."/>
            <person name="Clum A."/>
            <person name="Daum C."/>
            <person name="Haridas S."/>
            <person name="He G."/>
            <person name="LaButti K."/>
            <person name="Lipzen A."/>
            <person name="Riley R."/>
            <person name="Salamov A."/>
            <person name="Simmons B.A."/>
            <person name="Magnuson J.K."/>
            <person name="Henrissat B."/>
            <person name="Mortensen U.H."/>
            <person name="Larsen T.O."/>
            <person name="Devries R.P."/>
            <person name="Grigoriev I.V."/>
            <person name="Machida M."/>
            <person name="Baker S.E."/>
            <person name="Andersen M.R."/>
            <person name="Cantor M.N."/>
            <person name="Hua S.X."/>
        </authorList>
    </citation>
    <scope>NUCLEOTIDE SEQUENCE [LARGE SCALE GENOMIC DNA]</scope>
    <source>
        <strain evidence="6 7">CBS 119388</strain>
    </source>
</reference>
<accession>A0A5N7DT33</accession>
<dbReference type="InterPro" id="IPR011032">
    <property type="entry name" value="GroES-like_sf"/>
</dbReference>
<evidence type="ECO:0000256" key="4">
    <source>
        <dbReference type="ARBA" id="ARBA00023002"/>
    </source>
</evidence>
<dbReference type="SUPFAM" id="SSF53335">
    <property type="entry name" value="S-adenosyl-L-methionine-dependent methyltransferases"/>
    <property type="match status" value="1"/>
</dbReference>
<dbReference type="AlphaFoldDB" id="A0A5N6I9J3"/>
<dbReference type="Gene3D" id="3.90.180.10">
    <property type="entry name" value="Medium-chain alcohol dehydrogenases, catalytic domain"/>
    <property type="match status" value="1"/>
</dbReference>
<feature type="domain" description="Alcohol dehydrogenase-like N-terminal" evidence="5">
    <location>
        <begin position="19"/>
        <end position="96"/>
    </location>
</feature>
<dbReference type="GO" id="GO:0000166">
    <property type="term" value="F:nucleotide binding"/>
    <property type="evidence" value="ECO:0007669"/>
    <property type="project" value="UniProtKB-KW"/>
</dbReference>
<dbReference type="RefSeq" id="XP_031946946.1">
    <property type="nucleotide sequence ID" value="XM_032085913.1"/>
</dbReference>
<evidence type="ECO:0000313" key="6">
    <source>
        <dbReference type="EMBL" id="KAE8409627.1"/>
    </source>
</evidence>
<organism evidence="6 7">
    <name type="scientific">Aspergillus pseudonomiae</name>
    <dbReference type="NCBI Taxonomy" id="1506151"/>
    <lineage>
        <taxon>Eukaryota</taxon>
        <taxon>Fungi</taxon>
        <taxon>Dikarya</taxon>
        <taxon>Ascomycota</taxon>
        <taxon>Pezizomycotina</taxon>
        <taxon>Eurotiomycetes</taxon>
        <taxon>Eurotiomycetidae</taxon>
        <taxon>Eurotiales</taxon>
        <taxon>Aspergillaceae</taxon>
        <taxon>Aspergillus</taxon>
        <taxon>Aspergillus subgen. Circumdati</taxon>
    </lineage>
</organism>
<keyword evidence="7" id="KW-1185">Reference proteome</keyword>
<dbReference type="PANTHER" id="PTHR45348">
    <property type="entry name" value="HYPOTHETICAL OXIDOREDUCTASE (EUROFUNG)"/>
    <property type="match status" value="1"/>
</dbReference>
<dbReference type="InterPro" id="IPR047122">
    <property type="entry name" value="Trans-enoyl_RdTase-like"/>
</dbReference>
<evidence type="ECO:0000256" key="1">
    <source>
        <dbReference type="ARBA" id="ARBA00008072"/>
    </source>
</evidence>
<protein>
    <submittedName>
        <fullName evidence="6">Chaperonin 10-like protein</fullName>
    </submittedName>
</protein>
<dbReference type="Proteomes" id="UP000325579">
    <property type="component" value="Unassembled WGS sequence"/>
</dbReference>
<dbReference type="GO" id="GO:0016651">
    <property type="term" value="F:oxidoreductase activity, acting on NAD(P)H"/>
    <property type="evidence" value="ECO:0007669"/>
    <property type="project" value="InterPro"/>
</dbReference>
<dbReference type="Pfam" id="PF08240">
    <property type="entry name" value="ADH_N"/>
    <property type="match status" value="1"/>
</dbReference>
<keyword evidence="2" id="KW-0547">Nucleotide-binding</keyword>